<evidence type="ECO:0000313" key="1">
    <source>
        <dbReference type="EMBL" id="MCU6706426.1"/>
    </source>
</evidence>
<reference evidence="1 2" key="1">
    <citation type="journal article" date="2021" name="ISME Commun">
        <title>Automated analysis of genomic sequences facilitates high-throughput and comprehensive description of bacteria.</title>
        <authorList>
            <person name="Hitch T.C.A."/>
        </authorList>
    </citation>
    <scope>NUCLEOTIDE SEQUENCE [LARGE SCALE GENOMIC DNA]</scope>
    <source>
        <strain evidence="1 2">Sanger_31</strain>
    </source>
</reference>
<dbReference type="Proteomes" id="UP001208131">
    <property type="component" value="Unassembled WGS sequence"/>
</dbReference>
<protein>
    <submittedName>
        <fullName evidence="1">DUF5361 domain-containing protein</fullName>
    </submittedName>
</protein>
<gene>
    <name evidence="1" type="ORF">OCV57_10900</name>
</gene>
<proteinExistence type="predicted"/>
<dbReference type="RefSeq" id="WP_267301567.1">
    <property type="nucleotide sequence ID" value="NZ_JAOQJZ010000012.1"/>
</dbReference>
<dbReference type="InterPro" id="IPR035286">
    <property type="entry name" value="DUF5361"/>
</dbReference>
<evidence type="ECO:0000313" key="2">
    <source>
        <dbReference type="Proteomes" id="UP001208131"/>
    </source>
</evidence>
<dbReference type="AlphaFoldDB" id="A0AAE3LN71"/>
<dbReference type="Pfam" id="PF17318">
    <property type="entry name" value="DUF5361"/>
    <property type="match status" value="1"/>
</dbReference>
<dbReference type="EMBL" id="JAOQJZ010000012">
    <property type="protein sequence ID" value="MCU6706426.1"/>
    <property type="molecule type" value="Genomic_DNA"/>
</dbReference>
<sequence length="121" mass="13860">MERYPDELDCDMAQYYHIYDFKSLPARKVATFLCGLDSSSRVKRKLNDVGGSFSEILLALIFDRLQWICWSQTKDGQKGVNRPQPMAEKLIGKNDSDSEITAFQSGEDYEEARRKILGKEG</sequence>
<organism evidence="1 2">
    <name type="scientific">Hominimerdicola aceti</name>
    <dbReference type="NCBI Taxonomy" id="2981726"/>
    <lineage>
        <taxon>Bacteria</taxon>
        <taxon>Bacillati</taxon>
        <taxon>Bacillota</taxon>
        <taxon>Clostridia</taxon>
        <taxon>Eubacteriales</taxon>
        <taxon>Oscillospiraceae</taxon>
        <taxon>Hominimerdicola</taxon>
    </lineage>
</organism>
<accession>A0AAE3LN71</accession>
<name>A0AAE3LN71_9FIRM</name>
<keyword evidence="2" id="KW-1185">Reference proteome</keyword>
<comment type="caution">
    <text evidence="1">The sequence shown here is derived from an EMBL/GenBank/DDBJ whole genome shotgun (WGS) entry which is preliminary data.</text>
</comment>